<dbReference type="EMBL" id="BAABJP010000029">
    <property type="protein sequence ID" value="GAA5163494.1"/>
    <property type="molecule type" value="Genomic_DNA"/>
</dbReference>
<organism evidence="1 2">
    <name type="scientific">Pseudonocardia eucalypti</name>
    <dbReference type="NCBI Taxonomy" id="648755"/>
    <lineage>
        <taxon>Bacteria</taxon>
        <taxon>Bacillati</taxon>
        <taxon>Actinomycetota</taxon>
        <taxon>Actinomycetes</taxon>
        <taxon>Pseudonocardiales</taxon>
        <taxon>Pseudonocardiaceae</taxon>
        <taxon>Pseudonocardia</taxon>
    </lineage>
</organism>
<gene>
    <name evidence="1" type="ORF">GCM10023321_50520</name>
</gene>
<keyword evidence="2" id="KW-1185">Reference proteome</keyword>
<dbReference type="Proteomes" id="UP001428817">
    <property type="component" value="Unassembled WGS sequence"/>
</dbReference>
<accession>A0ABP9QKL6</accession>
<reference evidence="2" key="1">
    <citation type="journal article" date="2019" name="Int. J. Syst. Evol. Microbiol.">
        <title>The Global Catalogue of Microorganisms (GCM) 10K type strain sequencing project: providing services to taxonomists for standard genome sequencing and annotation.</title>
        <authorList>
            <consortium name="The Broad Institute Genomics Platform"/>
            <consortium name="The Broad Institute Genome Sequencing Center for Infectious Disease"/>
            <person name="Wu L."/>
            <person name="Ma J."/>
        </authorList>
    </citation>
    <scope>NUCLEOTIDE SEQUENCE [LARGE SCALE GENOMIC DNA]</scope>
    <source>
        <strain evidence="2">JCM 18303</strain>
    </source>
</reference>
<evidence type="ECO:0000313" key="2">
    <source>
        <dbReference type="Proteomes" id="UP001428817"/>
    </source>
</evidence>
<comment type="caution">
    <text evidence="1">The sequence shown here is derived from an EMBL/GenBank/DDBJ whole genome shotgun (WGS) entry which is preliminary data.</text>
</comment>
<evidence type="ECO:0000313" key="1">
    <source>
        <dbReference type="EMBL" id="GAA5163494.1"/>
    </source>
</evidence>
<protein>
    <submittedName>
        <fullName evidence="1">Uncharacterized protein</fullName>
    </submittedName>
</protein>
<sequence>MVFAPHRRHREVDNGLGGAGRVGGAADQIEQLVAVRREVAGDAVGDRDQPLAFLQHEGQRLQAVFRHHPAQQPLRLVAPAFVELGLVDRDDPVLGDAIDDAVAGGQHGGPIAAVRQRNDLDRGVGGCRVVVFRGAGDRHDPLVGHAHRELGLPVWGAERRRGGVQQRGGAELDGGVRAVARVCRVADAVTDRADEPTVLFAEQPAVLVVAALAAVGDHRAGPALARERQGGRVRVGGVGGAGDRCVDHSAAGQLHRQAGLGDSRPNLLELVATRLDLDEHQLDPAGHPSGVCGCQARRPGRVELGDPERCRVTDQPK</sequence>
<name>A0ABP9QKL6_9PSEU</name>
<proteinExistence type="predicted"/>